<feature type="domain" description="Polymerase/histidinol phosphatase N-terminal" evidence="9">
    <location>
        <begin position="2"/>
        <end position="84"/>
    </location>
</feature>
<evidence type="ECO:0000313" key="11">
    <source>
        <dbReference type="Proteomes" id="UP001597221"/>
    </source>
</evidence>
<gene>
    <name evidence="10" type="ORF">ACFSBH_03440</name>
</gene>
<dbReference type="Pfam" id="PF02811">
    <property type="entry name" value="PHP"/>
    <property type="match status" value="1"/>
</dbReference>
<dbReference type="NCBIfam" id="TIGR01856">
    <property type="entry name" value="hisJ_fam"/>
    <property type="match status" value="1"/>
</dbReference>
<dbReference type="SUPFAM" id="SSF89550">
    <property type="entry name" value="PHP domain-like"/>
    <property type="match status" value="1"/>
</dbReference>
<evidence type="ECO:0000256" key="2">
    <source>
        <dbReference type="ARBA" id="ARBA00009152"/>
    </source>
</evidence>
<organism evidence="10 11">
    <name type="scientific">Oceanobacillus luteolus</name>
    <dbReference type="NCBI Taxonomy" id="1274358"/>
    <lineage>
        <taxon>Bacteria</taxon>
        <taxon>Bacillati</taxon>
        <taxon>Bacillota</taxon>
        <taxon>Bacilli</taxon>
        <taxon>Bacillales</taxon>
        <taxon>Bacillaceae</taxon>
        <taxon>Oceanobacillus</taxon>
    </lineage>
</organism>
<dbReference type="InterPro" id="IPR004013">
    <property type="entry name" value="PHP_dom"/>
</dbReference>
<evidence type="ECO:0000256" key="5">
    <source>
        <dbReference type="ARBA" id="ARBA00022801"/>
    </source>
</evidence>
<dbReference type="EC" id="3.1.3.15" evidence="3 8"/>
<evidence type="ECO:0000256" key="3">
    <source>
        <dbReference type="ARBA" id="ARBA00013085"/>
    </source>
</evidence>
<dbReference type="PANTHER" id="PTHR21039">
    <property type="entry name" value="HISTIDINOL PHOSPHATASE-RELATED"/>
    <property type="match status" value="1"/>
</dbReference>
<evidence type="ECO:0000256" key="6">
    <source>
        <dbReference type="ARBA" id="ARBA00023102"/>
    </source>
</evidence>
<evidence type="ECO:0000256" key="8">
    <source>
        <dbReference type="RuleBase" id="RU366003"/>
    </source>
</evidence>
<name>A0ABW4HNL1_9BACI</name>
<evidence type="ECO:0000256" key="4">
    <source>
        <dbReference type="ARBA" id="ARBA00022605"/>
    </source>
</evidence>
<evidence type="ECO:0000259" key="9">
    <source>
        <dbReference type="SMART" id="SM00481"/>
    </source>
</evidence>
<protein>
    <recommendedName>
        <fullName evidence="3 8">Histidinol-phosphatase</fullName>
        <shortName evidence="8">HolPase</shortName>
        <ecNumber evidence="3 8">3.1.3.15</ecNumber>
    </recommendedName>
</protein>
<comment type="catalytic activity">
    <reaction evidence="7 8">
        <text>L-histidinol phosphate + H2O = L-histidinol + phosphate</text>
        <dbReference type="Rhea" id="RHEA:14465"/>
        <dbReference type="ChEBI" id="CHEBI:15377"/>
        <dbReference type="ChEBI" id="CHEBI:43474"/>
        <dbReference type="ChEBI" id="CHEBI:57699"/>
        <dbReference type="ChEBI" id="CHEBI:57980"/>
        <dbReference type="EC" id="3.1.3.15"/>
    </reaction>
</comment>
<evidence type="ECO:0000256" key="1">
    <source>
        <dbReference type="ARBA" id="ARBA00004970"/>
    </source>
</evidence>
<evidence type="ECO:0000313" key="10">
    <source>
        <dbReference type="EMBL" id="MFD1606717.1"/>
    </source>
</evidence>
<evidence type="ECO:0000256" key="7">
    <source>
        <dbReference type="ARBA" id="ARBA00049158"/>
    </source>
</evidence>
<comment type="similarity">
    <text evidence="2 8">Belongs to the PHP hydrolase family. HisK subfamily.</text>
</comment>
<sequence length="264" mass="30950">MFDYHMHSNFSADCETPMEKTVERAIELGLKEICFTDHIDYDYPDKDWIFEFDLKEYDKKIKEVQERYRNQIRIKKGVEIGLQPHILQRYEDMMEQEQFDFVICSLHATEKKDLHFGEFFEGKTVDEAYEIYYTELLTCVRDFKEFSVLGHLDLVKRYTKEKSKNNFHHIIKEIFAEIIPAGKGIEVNTSGYRYGLESGMPSLDILKLYKDCGGEIITLGSDSHVVDTLAVEFPLAIAHLKEAGFKYICTFTDGKPEFHYIDNL</sequence>
<comment type="caution">
    <text evidence="10">The sequence shown here is derived from an EMBL/GenBank/DDBJ whole genome shotgun (WGS) entry which is preliminary data.</text>
</comment>
<comment type="pathway">
    <text evidence="1 8">Amino-acid biosynthesis; L-histidine biosynthesis; L-histidine from 5-phospho-alpha-D-ribose 1-diphosphate: step 8/9.</text>
</comment>
<keyword evidence="6 8" id="KW-0368">Histidine biosynthesis</keyword>
<accession>A0ABW4HNL1</accession>
<dbReference type="Gene3D" id="3.20.20.140">
    <property type="entry name" value="Metal-dependent hydrolases"/>
    <property type="match status" value="1"/>
</dbReference>
<dbReference type="InterPro" id="IPR016195">
    <property type="entry name" value="Pol/histidinol_Pase-like"/>
</dbReference>
<keyword evidence="5 8" id="KW-0378">Hydrolase</keyword>
<dbReference type="Proteomes" id="UP001597221">
    <property type="component" value="Unassembled WGS sequence"/>
</dbReference>
<reference evidence="11" key="1">
    <citation type="journal article" date="2019" name="Int. J. Syst. Evol. Microbiol.">
        <title>The Global Catalogue of Microorganisms (GCM) 10K type strain sequencing project: providing services to taxonomists for standard genome sequencing and annotation.</title>
        <authorList>
            <consortium name="The Broad Institute Genomics Platform"/>
            <consortium name="The Broad Institute Genome Sequencing Center for Infectious Disease"/>
            <person name="Wu L."/>
            <person name="Ma J."/>
        </authorList>
    </citation>
    <scope>NUCLEOTIDE SEQUENCE [LARGE SCALE GENOMIC DNA]</scope>
    <source>
        <strain evidence="11">CGMCC 1.12376</strain>
    </source>
</reference>
<dbReference type="RefSeq" id="WP_379596063.1">
    <property type="nucleotide sequence ID" value="NZ_JBHUDE010000011.1"/>
</dbReference>
<keyword evidence="11" id="KW-1185">Reference proteome</keyword>
<proteinExistence type="inferred from homology"/>
<dbReference type="InterPro" id="IPR003141">
    <property type="entry name" value="Pol/His_phosphatase_N"/>
</dbReference>
<dbReference type="SMART" id="SM00481">
    <property type="entry name" value="POLIIIAc"/>
    <property type="match status" value="1"/>
</dbReference>
<dbReference type="PANTHER" id="PTHR21039:SF0">
    <property type="entry name" value="HISTIDINOL-PHOSPHATASE"/>
    <property type="match status" value="1"/>
</dbReference>
<dbReference type="EMBL" id="JBHUDE010000011">
    <property type="protein sequence ID" value="MFD1606717.1"/>
    <property type="molecule type" value="Genomic_DNA"/>
</dbReference>
<keyword evidence="4 8" id="KW-0028">Amino-acid biosynthesis</keyword>
<dbReference type="InterPro" id="IPR010140">
    <property type="entry name" value="Histidinol_P_phosphatase_HisJ"/>
</dbReference>